<sequence length="99" mass="11708">MRTFITVEKAKEEIIWLQNYIQVAESYETNTIERRILKEYAHIGNSLKVATQLNTEGLKINKREILPQDVTAIIRSKATDELHKIVKRGFQYKYRGKKR</sequence>
<reference evidence="1" key="1">
    <citation type="submission" date="2023-07" db="EMBL/GenBank/DDBJ databases">
        <title>Biological control against Fusarium languescens, the causal agent of wilt in Jalapeno peppers, by a novel bacterial subspecies: Bacillus cabrialesii subsp. tritici TSO2.</title>
        <authorList>
            <person name="Montoya-Martinez A.C."/>
            <person name="Figueroa-Brambila K.M."/>
            <person name="Escalante-Beltran A."/>
            <person name="Lopez-Montoya N.D."/>
            <person name="Valenzuela-Ruiz V."/>
            <person name="Parra-Cota F.I."/>
            <person name="Estrada Alvarado M.I."/>
            <person name="De Los Santos Villalobos S."/>
        </authorList>
    </citation>
    <scope>NUCLEOTIDE SEQUENCE</scope>
    <source>
        <strain evidence="1">TSO2</strain>
    </source>
</reference>
<dbReference type="Proteomes" id="UP001177121">
    <property type="component" value="Unassembled WGS sequence"/>
</dbReference>
<proteinExistence type="predicted"/>
<keyword evidence="2" id="KW-1185">Reference proteome</keyword>
<protein>
    <submittedName>
        <fullName evidence="1">Uncharacterized protein</fullName>
    </submittedName>
</protein>
<organism evidence="1 2">
    <name type="scientific">Bacillus cabrialesii subsp. tritici</name>
    <dbReference type="NCBI Taxonomy" id="2944916"/>
    <lineage>
        <taxon>Bacteria</taxon>
        <taxon>Bacillati</taxon>
        <taxon>Bacillota</taxon>
        <taxon>Bacilli</taxon>
        <taxon>Bacillales</taxon>
        <taxon>Bacillaceae</taxon>
        <taxon>Bacillus</taxon>
        <taxon>Bacillus cabrialesii</taxon>
    </lineage>
</organism>
<accession>A0ABT9DH15</accession>
<gene>
    <name evidence="1" type="ORF">KHP33_003540</name>
</gene>
<dbReference type="EMBL" id="JAHBMK020000001">
    <property type="protein sequence ID" value="MDO8223947.1"/>
    <property type="molecule type" value="Genomic_DNA"/>
</dbReference>
<evidence type="ECO:0000313" key="2">
    <source>
        <dbReference type="Proteomes" id="UP001177121"/>
    </source>
</evidence>
<comment type="caution">
    <text evidence="1">The sequence shown here is derived from an EMBL/GenBank/DDBJ whole genome shotgun (WGS) entry which is preliminary data.</text>
</comment>
<name>A0ABT9DH15_9BACI</name>
<dbReference type="RefSeq" id="WP_213402277.1">
    <property type="nucleotide sequence ID" value="NZ_JAHBMK020000001.1"/>
</dbReference>
<evidence type="ECO:0000313" key="1">
    <source>
        <dbReference type="EMBL" id="MDO8223947.1"/>
    </source>
</evidence>